<keyword evidence="2" id="KW-1133">Transmembrane helix</keyword>
<dbReference type="EMBL" id="JBHSDK010000005">
    <property type="protein sequence ID" value="MFC4334383.1"/>
    <property type="molecule type" value="Genomic_DNA"/>
</dbReference>
<feature type="compositionally biased region" description="Acidic residues" evidence="1">
    <location>
        <begin position="65"/>
        <end position="85"/>
    </location>
</feature>
<evidence type="ECO:0000313" key="3">
    <source>
        <dbReference type="EMBL" id="MFC4334383.1"/>
    </source>
</evidence>
<sequence>MSESEREEPLGPDEVDEKFRELVGGLEDSGAEKAIEKEAEADRKAESEPDAAAEQEPVADRSENEEPGLLDLWDAELPEDEEDREEYVPPEPPPIPWPSLHAIGGVVSILVSLVILFRPQWLPFPITFARLVGIGLFAVGVWLLINRLKDDRDETDDGAVV</sequence>
<organism evidence="3 4">
    <name type="scientific">Salininema proteolyticum</name>
    <dbReference type="NCBI Taxonomy" id="1607685"/>
    <lineage>
        <taxon>Bacteria</taxon>
        <taxon>Bacillati</taxon>
        <taxon>Actinomycetota</taxon>
        <taxon>Actinomycetes</taxon>
        <taxon>Glycomycetales</taxon>
        <taxon>Glycomycetaceae</taxon>
        <taxon>Salininema</taxon>
    </lineage>
</organism>
<evidence type="ECO:0000256" key="2">
    <source>
        <dbReference type="SAM" id="Phobius"/>
    </source>
</evidence>
<comment type="caution">
    <text evidence="3">The sequence shown here is derived from an EMBL/GenBank/DDBJ whole genome shotgun (WGS) entry which is preliminary data.</text>
</comment>
<feature type="compositionally biased region" description="Basic and acidic residues" evidence="1">
    <location>
        <begin position="30"/>
        <end position="47"/>
    </location>
</feature>
<feature type="region of interest" description="Disordered" evidence="1">
    <location>
        <begin position="1"/>
        <end position="93"/>
    </location>
</feature>
<accession>A0ABV8TVD6</accession>
<evidence type="ECO:0000313" key="4">
    <source>
        <dbReference type="Proteomes" id="UP001595823"/>
    </source>
</evidence>
<reference evidence="4" key="1">
    <citation type="journal article" date="2019" name="Int. J. Syst. Evol. Microbiol.">
        <title>The Global Catalogue of Microorganisms (GCM) 10K type strain sequencing project: providing services to taxonomists for standard genome sequencing and annotation.</title>
        <authorList>
            <consortium name="The Broad Institute Genomics Platform"/>
            <consortium name="The Broad Institute Genome Sequencing Center for Infectious Disease"/>
            <person name="Wu L."/>
            <person name="Ma J."/>
        </authorList>
    </citation>
    <scope>NUCLEOTIDE SEQUENCE [LARGE SCALE GENOMIC DNA]</scope>
    <source>
        <strain evidence="4">IBRC-M 10908</strain>
    </source>
</reference>
<keyword evidence="2" id="KW-0472">Membrane</keyword>
<protein>
    <submittedName>
        <fullName evidence="3">Uncharacterized protein</fullName>
    </submittedName>
</protein>
<evidence type="ECO:0000256" key="1">
    <source>
        <dbReference type="SAM" id="MobiDB-lite"/>
    </source>
</evidence>
<feature type="transmembrane region" description="Helical" evidence="2">
    <location>
        <begin position="128"/>
        <end position="145"/>
    </location>
</feature>
<keyword evidence="4" id="KW-1185">Reference proteome</keyword>
<name>A0ABV8TVD6_9ACTN</name>
<proteinExistence type="predicted"/>
<dbReference type="Proteomes" id="UP001595823">
    <property type="component" value="Unassembled WGS sequence"/>
</dbReference>
<gene>
    <name evidence="3" type="ORF">ACFPET_04130</name>
</gene>
<keyword evidence="2" id="KW-0812">Transmembrane</keyword>
<dbReference type="RefSeq" id="WP_380618130.1">
    <property type="nucleotide sequence ID" value="NZ_JBHSDK010000005.1"/>
</dbReference>